<gene>
    <name evidence="1" type="ORF">DD235_05270</name>
</gene>
<evidence type="ECO:0008006" key="3">
    <source>
        <dbReference type="Google" id="ProtNLM"/>
    </source>
</evidence>
<accession>A0A2V1K347</accession>
<evidence type="ECO:0000313" key="2">
    <source>
        <dbReference type="Proteomes" id="UP000245212"/>
    </source>
</evidence>
<keyword evidence="2" id="KW-1185">Reference proteome</keyword>
<dbReference type="InterPro" id="IPR025850">
    <property type="entry name" value="SUKH-3"/>
</dbReference>
<protein>
    <recommendedName>
        <fullName evidence="3">SUKH-3 domain containing protein</fullName>
    </recommendedName>
</protein>
<dbReference type="RefSeq" id="WP_109061041.1">
    <property type="nucleotide sequence ID" value="NZ_QETA01000002.1"/>
</dbReference>
<dbReference type="Proteomes" id="UP000245212">
    <property type="component" value="Unassembled WGS sequence"/>
</dbReference>
<dbReference type="EMBL" id="QETA01000002">
    <property type="protein sequence ID" value="PWF23763.1"/>
    <property type="molecule type" value="Genomic_DNA"/>
</dbReference>
<organism evidence="1 2">
    <name type="scientific">Corticimicrobacter populi</name>
    <dbReference type="NCBI Taxonomy" id="2175229"/>
    <lineage>
        <taxon>Bacteria</taxon>
        <taxon>Pseudomonadati</taxon>
        <taxon>Pseudomonadota</taxon>
        <taxon>Betaproteobacteria</taxon>
        <taxon>Burkholderiales</taxon>
        <taxon>Alcaligenaceae</taxon>
        <taxon>Corticimicrobacter</taxon>
    </lineage>
</organism>
<sequence>MNTLIEQASRYGAVTQEATDLASCLATLESMGYAVSDALTLFLQAHNGIHGHHAPYRNHPGVARCFYIDPQKAVREVYREQVEQYETVTGCPLVPVGECDNGHLILMHGNGVLYGVFDDRVYRYGITLAESLDVLIHGKDAVELPTQ</sequence>
<evidence type="ECO:0000313" key="1">
    <source>
        <dbReference type="EMBL" id="PWF23763.1"/>
    </source>
</evidence>
<reference evidence="2" key="1">
    <citation type="submission" date="2018-05" db="EMBL/GenBank/DDBJ databases">
        <authorList>
            <person name="Li Y."/>
        </authorList>
    </citation>
    <scope>NUCLEOTIDE SEQUENCE [LARGE SCALE GENOMIC DNA]</scope>
    <source>
        <strain evidence="2">3d-2-2</strain>
    </source>
</reference>
<dbReference type="AlphaFoldDB" id="A0A2V1K347"/>
<comment type="caution">
    <text evidence="1">The sequence shown here is derived from an EMBL/GenBank/DDBJ whole genome shotgun (WGS) entry which is preliminary data.</text>
</comment>
<dbReference type="Pfam" id="PF14433">
    <property type="entry name" value="SUKH-3"/>
    <property type="match status" value="1"/>
</dbReference>
<name>A0A2V1K347_9BURK</name>
<proteinExistence type="predicted"/>